<protein>
    <submittedName>
        <fullName evidence="1">Uncharacterized protein</fullName>
    </submittedName>
</protein>
<evidence type="ECO:0000313" key="2">
    <source>
        <dbReference type="Proteomes" id="UP000765509"/>
    </source>
</evidence>
<evidence type="ECO:0000313" key="1">
    <source>
        <dbReference type="EMBL" id="MBW0575649.1"/>
    </source>
</evidence>
<proteinExistence type="predicted"/>
<organism evidence="1 2">
    <name type="scientific">Austropuccinia psidii MF-1</name>
    <dbReference type="NCBI Taxonomy" id="1389203"/>
    <lineage>
        <taxon>Eukaryota</taxon>
        <taxon>Fungi</taxon>
        <taxon>Dikarya</taxon>
        <taxon>Basidiomycota</taxon>
        <taxon>Pucciniomycotina</taxon>
        <taxon>Pucciniomycetes</taxon>
        <taxon>Pucciniales</taxon>
        <taxon>Sphaerophragmiaceae</taxon>
        <taxon>Austropuccinia</taxon>
    </lineage>
</organism>
<dbReference type="AlphaFoldDB" id="A0A9Q3K9L7"/>
<keyword evidence="2" id="KW-1185">Reference proteome</keyword>
<gene>
    <name evidence="1" type="ORF">O181_115364</name>
</gene>
<sequence>MTAASAPVDLTPGIAPVAKTADGEVVSLWTTLEFAFTITNVTLELFDTMLAATETTQNNSVAKFSLNGIHVNWKYQSDQFMALEILFKAFQTIDTHTWKTTKFQEIIPVADNDGDQLVLSYNQSAANSNVILVLNI</sequence>
<dbReference type="OrthoDB" id="2518123at2759"/>
<name>A0A9Q3K9L7_9BASI</name>
<dbReference type="Proteomes" id="UP000765509">
    <property type="component" value="Unassembled WGS sequence"/>
</dbReference>
<reference evidence="1" key="1">
    <citation type="submission" date="2021-03" db="EMBL/GenBank/DDBJ databases">
        <title>Draft genome sequence of rust myrtle Austropuccinia psidii MF-1, a brazilian biotype.</title>
        <authorList>
            <person name="Quecine M.C."/>
            <person name="Pachon D.M.R."/>
            <person name="Bonatelli M.L."/>
            <person name="Correr F.H."/>
            <person name="Franceschini L.M."/>
            <person name="Leite T.F."/>
            <person name="Margarido G.R.A."/>
            <person name="Almeida C.A."/>
            <person name="Ferrarezi J.A."/>
            <person name="Labate C.A."/>
        </authorList>
    </citation>
    <scope>NUCLEOTIDE SEQUENCE</scope>
    <source>
        <strain evidence="1">MF-1</strain>
    </source>
</reference>
<comment type="caution">
    <text evidence="1">The sequence shown here is derived from an EMBL/GenBank/DDBJ whole genome shotgun (WGS) entry which is preliminary data.</text>
</comment>
<dbReference type="EMBL" id="AVOT02096697">
    <property type="protein sequence ID" value="MBW0575649.1"/>
    <property type="molecule type" value="Genomic_DNA"/>
</dbReference>
<accession>A0A9Q3K9L7</accession>